<organism evidence="2 3">
    <name type="scientific">Polyplax serrata</name>
    <name type="common">Common mouse louse</name>
    <dbReference type="NCBI Taxonomy" id="468196"/>
    <lineage>
        <taxon>Eukaryota</taxon>
        <taxon>Metazoa</taxon>
        <taxon>Ecdysozoa</taxon>
        <taxon>Arthropoda</taxon>
        <taxon>Hexapoda</taxon>
        <taxon>Insecta</taxon>
        <taxon>Pterygota</taxon>
        <taxon>Neoptera</taxon>
        <taxon>Paraneoptera</taxon>
        <taxon>Psocodea</taxon>
        <taxon>Troctomorpha</taxon>
        <taxon>Phthiraptera</taxon>
        <taxon>Anoplura</taxon>
        <taxon>Polyplacidae</taxon>
        <taxon>Polyplax</taxon>
    </lineage>
</organism>
<dbReference type="AlphaFoldDB" id="A0AAN8NPX8"/>
<protein>
    <recommendedName>
        <fullName evidence="1">Rhabdovirus nucleocapsid domain-containing protein</fullName>
    </recommendedName>
</protein>
<evidence type="ECO:0000259" key="1">
    <source>
        <dbReference type="Pfam" id="PF00945"/>
    </source>
</evidence>
<accession>A0AAN8NPX8</accession>
<dbReference type="EMBL" id="JAWJWE010000038">
    <property type="protein sequence ID" value="KAK6623351.1"/>
    <property type="molecule type" value="Genomic_DNA"/>
</dbReference>
<sequence length="182" mass="20512">MAHEIVNFITKRKWMGEKILIEKPLTYPQDWLNLTIKPSLSIGFSSNTLDELAQDCHLRYQSGNLNLTAVKAFLAKYFQEVVVQELTGDWTANGRSIGKLGDKISPLNLLDITEFENGGDLHGTKEITDKDLLAGGLLLIYRCIRIPSGGYENDFLTTLMTRAKVLHRDTVKTTVRCFSDFS</sequence>
<dbReference type="InterPro" id="IPR023330">
    <property type="entry name" value="Rhabdovirus_ncapsid_N"/>
</dbReference>
<name>A0AAN8NPX8_POLSC</name>
<proteinExistence type="predicted"/>
<dbReference type="InterPro" id="IPR035961">
    <property type="entry name" value="Rhabdovirus_nucleoprotein-like"/>
</dbReference>
<comment type="caution">
    <text evidence="2">The sequence shown here is derived from an EMBL/GenBank/DDBJ whole genome shotgun (WGS) entry which is preliminary data.</text>
</comment>
<feature type="domain" description="Rhabdovirus nucleocapsid" evidence="1">
    <location>
        <begin position="21"/>
        <end position="172"/>
    </location>
</feature>
<evidence type="ECO:0000313" key="2">
    <source>
        <dbReference type="EMBL" id="KAK6623351.1"/>
    </source>
</evidence>
<dbReference type="Pfam" id="PF00945">
    <property type="entry name" value="Rhabdo_ncap"/>
    <property type="match status" value="1"/>
</dbReference>
<gene>
    <name evidence="2" type="ORF">RUM43_009203</name>
</gene>
<reference evidence="2 3" key="1">
    <citation type="submission" date="2023-10" db="EMBL/GenBank/DDBJ databases">
        <title>Genomes of two closely related lineages of the louse Polyplax serrata with different host specificities.</title>
        <authorList>
            <person name="Martinu J."/>
            <person name="Tarabai H."/>
            <person name="Stefka J."/>
            <person name="Hypsa V."/>
        </authorList>
    </citation>
    <scope>NUCLEOTIDE SEQUENCE [LARGE SCALE GENOMIC DNA]</scope>
    <source>
        <strain evidence="2">HR10_N</strain>
    </source>
</reference>
<dbReference type="Proteomes" id="UP001372834">
    <property type="component" value="Unassembled WGS sequence"/>
</dbReference>
<dbReference type="InterPro" id="IPR000448">
    <property type="entry name" value="Rhabdo_ncapsid"/>
</dbReference>
<dbReference type="Gene3D" id="1.10.3570.10">
    <property type="entry name" value="Rhabdovirus nucleocapsid protein like domain"/>
    <property type="match status" value="1"/>
</dbReference>
<evidence type="ECO:0000313" key="3">
    <source>
        <dbReference type="Proteomes" id="UP001372834"/>
    </source>
</evidence>
<dbReference type="SUPFAM" id="SSF140809">
    <property type="entry name" value="Rhabdovirus nucleoprotein-like"/>
    <property type="match status" value="1"/>
</dbReference>